<evidence type="ECO:0000256" key="8">
    <source>
        <dbReference type="ARBA" id="ARBA00022927"/>
    </source>
</evidence>
<keyword evidence="5 10" id="KW-0813">Transport</keyword>
<evidence type="ECO:0000256" key="5">
    <source>
        <dbReference type="ARBA" id="ARBA00022448"/>
    </source>
</evidence>
<evidence type="ECO:0000313" key="12">
    <source>
        <dbReference type="Proteomes" id="UP001620597"/>
    </source>
</evidence>
<reference evidence="11 12" key="1">
    <citation type="submission" date="2024-03" db="EMBL/GenBank/DDBJ databases">
        <title>High-quality draft genome sequence of Oceanobacter sp. wDCs-4.</title>
        <authorList>
            <person name="Dong C."/>
        </authorList>
    </citation>
    <scope>NUCLEOTIDE SEQUENCE [LARGE SCALE GENOMIC DNA]</scope>
    <source>
        <strain evidence="12">wDCs-4</strain>
    </source>
</reference>
<comment type="function">
    <text evidence="10">Participates in the translocation of lipoproteins from the inner membrane to the outer membrane. Only forms a complex with a lipoprotein if the residue after the N-terminal Cys is not an aspartate (The Asp acts as a targeting signal to indicate that the lipoprotein should stay in the inner membrane).</text>
</comment>
<evidence type="ECO:0000256" key="9">
    <source>
        <dbReference type="ARBA" id="ARBA00023186"/>
    </source>
</evidence>
<organism evidence="11 12">
    <name type="scientific">Oceanobacter antarcticus</name>
    <dbReference type="NCBI Taxonomy" id="3133425"/>
    <lineage>
        <taxon>Bacteria</taxon>
        <taxon>Pseudomonadati</taxon>
        <taxon>Pseudomonadota</taxon>
        <taxon>Gammaproteobacteria</taxon>
        <taxon>Oceanospirillales</taxon>
        <taxon>Oceanospirillaceae</taxon>
        <taxon>Oceanobacter</taxon>
    </lineage>
</organism>
<dbReference type="Gene3D" id="2.50.20.10">
    <property type="entry name" value="Lipoprotein localisation LolA/LolB/LppX"/>
    <property type="match status" value="1"/>
</dbReference>
<dbReference type="CDD" id="cd16325">
    <property type="entry name" value="LolA"/>
    <property type="match status" value="1"/>
</dbReference>
<dbReference type="InterPro" id="IPR029046">
    <property type="entry name" value="LolA/LolB/LppX"/>
</dbReference>
<gene>
    <name evidence="10 11" type="primary">lolA</name>
    <name evidence="11" type="ORF">WG929_18060</name>
</gene>
<dbReference type="NCBIfam" id="TIGR00547">
    <property type="entry name" value="lolA"/>
    <property type="match status" value="1"/>
</dbReference>
<keyword evidence="11" id="KW-0449">Lipoprotein</keyword>
<dbReference type="SUPFAM" id="SSF89392">
    <property type="entry name" value="Prokaryotic lipoproteins and lipoprotein localization factors"/>
    <property type="match status" value="1"/>
</dbReference>
<dbReference type="InterPro" id="IPR018323">
    <property type="entry name" value="OM_lipoprot_carrier_LolA_Pbac"/>
</dbReference>
<evidence type="ECO:0000256" key="6">
    <source>
        <dbReference type="ARBA" id="ARBA00022729"/>
    </source>
</evidence>
<evidence type="ECO:0000256" key="4">
    <source>
        <dbReference type="ARBA" id="ARBA00014035"/>
    </source>
</evidence>
<evidence type="ECO:0000313" key="11">
    <source>
        <dbReference type="EMBL" id="MFK4754315.1"/>
    </source>
</evidence>
<evidence type="ECO:0000256" key="1">
    <source>
        <dbReference type="ARBA" id="ARBA00004418"/>
    </source>
</evidence>
<dbReference type="RefSeq" id="WP_416207211.1">
    <property type="nucleotide sequence ID" value="NZ_JBBKTX010000028.1"/>
</dbReference>
<evidence type="ECO:0000256" key="3">
    <source>
        <dbReference type="ARBA" id="ARBA00011245"/>
    </source>
</evidence>
<comment type="caution">
    <text evidence="11">The sequence shown here is derived from an EMBL/GenBank/DDBJ whole genome shotgun (WGS) entry which is preliminary data.</text>
</comment>
<feature type="signal peptide" evidence="10">
    <location>
        <begin position="1"/>
        <end position="28"/>
    </location>
</feature>
<comment type="subcellular location">
    <subcellularLocation>
        <location evidence="1 10">Periplasm</location>
    </subcellularLocation>
</comment>
<evidence type="ECO:0000256" key="2">
    <source>
        <dbReference type="ARBA" id="ARBA00007615"/>
    </source>
</evidence>
<keyword evidence="7 10" id="KW-0574">Periplasm</keyword>
<comment type="similarity">
    <text evidence="2 10">Belongs to the LolA family.</text>
</comment>
<comment type="subunit">
    <text evidence="3 10">Monomer.</text>
</comment>
<proteinExistence type="inferred from homology"/>
<sequence precursor="true">MSLNRFFHPLPKVFLTLLAAVFYPLVAAADDAALTSFVQRLGGTTTLEADFVQTVQDQQGQVLQQTEGRLAIANPGKLRWETRPPYEQLVVSDGKVVWVYDQDLEQVTIRNLEMRVQDTPALLLGGRQADVASNFEVSQFQQDGLRVFHLIPHDKSQLFESLEFAYQADQLVSMTIADATGQVTDIQLSNVARNQPLDGMAFVFDVPEGVDVIDARAGF</sequence>
<feature type="chain" id="PRO_5044923714" description="Outer-membrane lipoprotein carrier protein" evidence="10">
    <location>
        <begin position="29"/>
        <end position="219"/>
    </location>
</feature>
<protein>
    <recommendedName>
        <fullName evidence="4 10">Outer-membrane lipoprotein carrier protein</fullName>
    </recommendedName>
</protein>
<evidence type="ECO:0000256" key="7">
    <source>
        <dbReference type="ARBA" id="ARBA00022764"/>
    </source>
</evidence>
<keyword evidence="9 10" id="KW-0143">Chaperone</keyword>
<keyword evidence="12" id="KW-1185">Reference proteome</keyword>
<dbReference type="Pfam" id="PF03548">
    <property type="entry name" value="LolA"/>
    <property type="match status" value="1"/>
</dbReference>
<name>A0ABW8NP35_9GAMM</name>
<dbReference type="EMBL" id="JBBKTX010000028">
    <property type="protein sequence ID" value="MFK4754315.1"/>
    <property type="molecule type" value="Genomic_DNA"/>
</dbReference>
<dbReference type="Proteomes" id="UP001620597">
    <property type="component" value="Unassembled WGS sequence"/>
</dbReference>
<keyword evidence="6 10" id="KW-0732">Signal</keyword>
<evidence type="ECO:0000256" key="10">
    <source>
        <dbReference type="HAMAP-Rule" id="MF_00240"/>
    </source>
</evidence>
<dbReference type="PANTHER" id="PTHR35869:SF1">
    <property type="entry name" value="OUTER-MEMBRANE LIPOPROTEIN CARRIER PROTEIN"/>
    <property type="match status" value="1"/>
</dbReference>
<dbReference type="InterPro" id="IPR004564">
    <property type="entry name" value="OM_lipoprot_carrier_LolA-like"/>
</dbReference>
<keyword evidence="8 10" id="KW-0653">Protein transport</keyword>
<dbReference type="PANTHER" id="PTHR35869">
    <property type="entry name" value="OUTER-MEMBRANE LIPOPROTEIN CARRIER PROTEIN"/>
    <property type="match status" value="1"/>
</dbReference>
<accession>A0ABW8NP35</accession>
<dbReference type="HAMAP" id="MF_00240">
    <property type="entry name" value="LolA"/>
    <property type="match status" value="1"/>
</dbReference>